<comment type="caution">
    <text evidence="4">The sequence shown here is derived from an EMBL/GenBank/DDBJ whole genome shotgun (WGS) entry which is preliminary data.</text>
</comment>
<proteinExistence type="predicted"/>
<evidence type="ECO:0000313" key="5">
    <source>
        <dbReference type="Proteomes" id="UP000569951"/>
    </source>
</evidence>
<name>A0A841I4R9_9DEIO</name>
<dbReference type="SUPFAM" id="SSF53613">
    <property type="entry name" value="Ribokinase-like"/>
    <property type="match status" value="1"/>
</dbReference>
<keyword evidence="5" id="KW-1185">Reference proteome</keyword>
<evidence type="ECO:0000313" key="4">
    <source>
        <dbReference type="EMBL" id="MBB6099420.1"/>
    </source>
</evidence>
<dbReference type="PANTHER" id="PTHR10584:SF167">
    <property type="entry name" value="PFKB DOMAIN PROTEIN"/>
    <property type="match status" value="1"/>
</dbReference>
<organism evidence="4 5">
    <name type="scientific">Deinobacterium chartae</name>
    <dbReference type="NCBI Taxonomy" id="521158"/>
    <lineage>
        <taxon>Bacteria</taxon>
        <taxon>Thermotogati</taxon>
        <taxon>Deinococcota</taxon>
        <taxon>Deinococci</taxon>
        <taxon>Deinococcales</taxon>
        <taxon>Deinococcaceae</taxon>
        <taxon>Deinobacterium</taxon>
    </lineage>
</organism>
<evidence type="ECO:0000256" key="1">
    <source>
        <dbReference type="ARBA" id="ARBA00022679"/>
    </source>
</evidence>
<dbReference type="RefSeq" id="WP_183988173.1">
    <property type="nucleotide sequence ID" value="NZ_JACHHG010000011.1"/>
</dbReference>
<dbReference type="AlphaFoldDB" id="A0A841I4R9"/>
<dbReference type="Pfam" id="PF00294">
    <property type="entry name" value="PfkB"/>
    <property type="match status" value="1"/>
</dbReference>
<accession>A0A841I4R9</accession>
<dbReference type="CDD" id="cd01166">
    <property type="entry name" value="KdgK"/>
    <property type="match status" value="1"/>
</dbReference>
<sequence>MKGPLVALGDLAWDVLAKPDHPLLPGGDTTGRLELSGGGSAANLAVWSARLGAETVFVGKVGRDRFGELAVRDLEAEGVRHHMIWSENHRTGVVLALIDPSGQRAMLSGQGADFYLRPDELPVDLIRLAGHLHLTAWSLFTDPPRTAALEAARLAREAGATLSLDPGSYQMIMHSGRERFLEMMDALQFDILLPNRDEAQALSGREHPSEMLAWLRARYPTALIALKLDREGALIGLPDGTAFHVPATPAMPVDATGAGDAFGGAFLAHYLRWNDARAAARGAVQVAGWVVSRFGARAPVDAALRNRLAEINLRGTT</sequence>
<protein>
    <submittedName>
        <fullName evidence="4">Sugar/nucleoside kinase (Ribokinase family)</fullName>
    </submittedName>
</protein>
<gene>
    <name evidence="4" type="ORF">HNR42_002861</name>
</gene>
<dbReference type="InterPro" id="IPR011611">
    <property type="entry name" value="PfkB_dom"/>
</dbReference>
<dbReference type="InterPro" id="IPR029056">
    <property type="entry name" value="Ribokinase-like"/>
</dbReference>
<keyword evidence="1" id="KW-0808">Transferase</keyword>
<dbReference type="Proteomes" id="UP000569951">
    <property type="component" value="Unassembled WGS sequence"/>
</dbReference>
<dbReference type="EMBL" id="JACHHG010000011">
    <property type="protein sequence ID" value="MBB6099420.1"/>
    <property type="molecule type" value="Genomic_DNA"/>
</dbReference>
<dbReference type="Gene3D" id="3.40.1190.20">
    <property type="match status" value="1"/>
</dbReference>
<reference evidence="4 5" key="1">
    <citation type="submission" date="2020-08" db="EMBL/GenBank/DDBJ databases">
        <title>Genomic Encyclopedia of Type Strains, Phase IV (KMG-IV): sequencing the most valuable type-strain genomes for metagenomic binning, comparative biology and taxonomic classification.</title>
        <authorList>
            <person name="Goeker M."/>
        </authorList>
    </citation>
    <scope>NUCLEOTIDE SEQUENCE [LARGE SCALE GENOMIC DNA]</scope>
    <source>
        <strain evidence="4 5">DSM 21458</strain>
    </source>
</reference>
<dbReference type="PANTHER" id="PTHR10584">
    <property type="entry name" value="SUGAR KINASE"/>
    <property type="match status" value="1"/>
</dbReference>
<keyword evidence="2 4" id="KW-0418">Kinase</keyword>
<dbReference type="GO" id="GO:0016301">
    <property type="term" value="F:kinase activity"/>
    <property type="evidence" value="ECO:0007669"/>
    <property type="project" value="UniProtKB-KW"/>
</dbReference>
<evidence type="ECO:0000256" key="2">
    <source>
        <dbReference type="ARBA" id="ARBA00022777"/>
    </source>
</evidence>
<feature type="domain" description="Carbohydrate kinase PfkB" evidence="3">
    <location>
        <begin position="6"/>
        <end position="301"/>
    </location>
</feature>
<evidence type="ECO:0000259" key="3">
    <source>
        <dbReference type="Pfam" id="PF00294"/>
    </source>
</evidence>